<evidence type="ECO:0000256" key="6">
    <source>
        <dbReference type="ARBA" id="ARBA00034721"/>
    </source>
</evidence>
<dbReference type="PROSITE" id="PS51225">
    <property type="entry name" value="MARVEL"/>
    <property type="match status" value="2"/>
</dbReference>
<reference evidence="10" key="3">
    <citation type="submission" date="2025-09" db="UniProtKB">
        <authorList>
            <consortium name="Ensembl"/>
        </authorList>
    </citation>
    <scope>IDENTIFICATION</scope>
</reference>
<feature type="domain" description="MARVEL" evidence="9">
    <location>
        <begin position="8"/>
        <end position="135"/>
    </location>
</feature>
<comment type="subcellular location">
    <subcellularLocation>
        <location evidence="1">Membrane</location>
        <topology evidence="1">Multi-pass membrane protein</topology>
    </subcellularLocation>
</comment>
<keyword evidence="11" id="KW-1185">Reference proteome</keyword>
<reference evidence="10" key="2">
    <citation type="submission" date="2025-08" db="UniProtKB">
        <authorList>
            <consortium name="Ensembl"/>
        </authorList>
    </citation>
    <scope>IDENTIFICATION</scope>
</reference>
<feature type="transmembrane region" description="Helical" evidence="8">
    <location>
        <begin position="114"/>
        <end position="132"/>
    </location>
</feature>
<evidence type="ECO:0000256" key="1">
    <source>
        <dbReference type="ARBA" id="ARBA00004141"/>
    </source>
</evidence>
<evidence type="ECO:0000256" key="3">
    <source>
        <dbReference type="ARBA" id="ARBA00022737"/>
    </source>
</evidence>
<protein>
    <recommendedName>
        <fullName evidence="9">MARVEL domain-containing protein</fullName>
    </recommendedName>
</protein>
<dbReference type="Ensembl" id="ENSNFUT00015022352.1">
    <property type="protein sequence ID" value="ENSNFUP00015021351.1"/>
    <property type="gene ID" value="ENSNFUG00015010370.1"/>
</dbReference>
<dbReference type="PANTHER" id="PTHR17068">
    <property type="entry name" value="MYELOID-ASSOCIATED DIFFERENTIATION MARKER MYADM FAMILY MEMBER"/>
    <property type="match status" value="1"/>
</dbReference>
<keyword evidence="4 8" id="KW-1133">Transmembrane helix</keyword>
<gene>
    <name evidence="10" type="primary">LOC107376603</name>
</gene>
<dbReference type="Pfam" id="PF01284">
    <property type="entry name" value="MARVEL"/>
    <property type="match status" value="2"/>
</dbReference>
<feature type="transmembrane region" description="Helical" evidence="8">
    <location>
        <begin position="253"/>
        <end position="280"/>
    </location>
</feature>
<evidence type="ECO:0000256" key="4">
    <source>
        <dbReference type="ARBA" id="ARBA00022989"/>
    </source>
</evidence>
<reference evidence="10" key="1">
    <citation type="submission" date="2014-08" db="EMBL/GenBank/DDBJ databases">
        <authorList>
            <person name="Senf B."/>
            <person name="Petzold A."/>
            <person name="Downie B.R."/>
            <person name="Koch P."/>
            <person name="Platzer M."/>
        </authorList>
    </citation>
    <scope>NUCLEOTIDE SEQUENCE [LARGE SCALE GENOMIC DNA]</scope>
    <source>
        <strain evidence="10">GRZ</strain>
    </source>
</reference>
<sequence length="290" mass="32760">MVFVDLKSITQPVGIIRIMAVIITCLCFSLVASAKPENSPYWAWCMFTWCFCCFFTLLIIILEFTTVSSKMLFDWNDFTAAFAILASLICLSASIIYPIFFTCNTCHRQAGASAVSWVCFGVYVGEVVLTYLRPHGQTRGFLSTLPGIMKMLESFLACLIFMSLEKGQYHKSPELQWCVAVYALCFTFTIILILLTLGDLTSYFPFSFDTTLIVFNVLATAMYLTALVLWPLYSLHNHGRPSSCGRVCSWDKLVLITIITIFNFIIYTMDTVYSVIMLLFTSVTLLKFTA</sequence>
<feature type="transmembrane region" description="Helical" evidence="8">
    <location>
        <begin position="144"/>
        <end position="164"/>
    </location>
</feature>
<dbReference type="Proteomes" id="UP000694548">
    <property type="component" value="Chromosome sgr03"/>
</dbReference>
<feature type="domain" description="MARVEL" evidence="9">
    <location>
        <begin position="141"/>
        <end position="279"/>
    </location>
</feature>
<evidence type="ECO:0000256" key="7">
    <source>
        <dbReference type="PROSITE-ProRule" id="PRU00581"/>
    </source>
</evidence>
<evidence type="ECO:0000256" key="5">
    <source>
        <dbReference type="ARBA" id="ARBA00023136"/>
    </source>
</evidence>
<dbReference type="GeneTree" id="ENSGT00950000182933"/>
<keyword evidence="2 7" id="KW-0812">Transmembrane</keyword>
<feature type="transmembrane region" description="Helical" evidence="8">
    <location>
        <begin position="176"/>
        <end position="198"/>
    </location>
</feature>
<proteinExistence type="inferred from homology"/>
<dbReference type="InterPro" id="IPR047123">
    <property type="entry name" value="MYADM-like"/>
</dbReference>
<evidence type="ECO:0000313" key="10">
    <source>
        <dbReference type="Ensembl" id="ENSNFUP00015021351.1"/>
    </source>
</evidence>
<evidence type="ECO:0000256" key="2">
    <source>
        <dbReference type="ARBA" id="ARBA00022692"/>
    </source>
</evidence>
<evidence type="ECO:0000313" key="11">
    <source>
        <dbReference type="Proteomes" id="UP000694548"/>
    </source>
</evidence>
<keyword evidence="5 7" id="KW-0472">Membrane</keyword>
<feature type="transmembrane region" description="Helical" evidence="8">
    <location>
        <begin position="15"/>
        <end position="34"/>
    </location>
</feature>
<comment type="similarity">
    <text evidence="6">Belongs to the MAL family.</text>
</comment>
<feature type="transmembrane region" description="Helical" evidence="8">
    <location>
        <begin position="82"/>
        <end position="102"/>
    </location>
</feature>
<feature type="transmembrane region" description="Helical" evidence="8">
    <location>
        <begin position="210"/>
        <end position="233"/>
    </location>
</feature>
<organism evidence="10 11">
    <name type="scientific">Nothobranchius furzeri</name>
    <name type="common">Turquoise killifish</name>
    <dbReference type="NCBI Taxonomy" id="105023"/>
    <lineage>
        <taxon>Eukaryota</taxon>
        <taxon>Metazoa</taxon>
        <taxon>Chordata</taxon>
        <taxon>Craniata</taxon>
        <taxon>Vertebrata</taxon>
        <taxon>Euteleostomi</taxon>
        <taxon>Actinopterygii</taxon>
        <taxon>Neopterygii</taxon>
        <taxon>Teleostei</taxon>
        <taxon>Neoteleostei</taxon>
        <taxon>Acanthomorphata</taxon>
        <taxon>Ovalentaria</taxon>
        <taxon>Atherinomorphae</taxon>
        <taxon>Cyprinodontiformes</taxon>
        <taxon>Nothobranchiidae</taxon>
        <taxon>Nothobranchius</taxon>
    </lineage>
</organism>
<dbReference type="AlphaFoldDB" id="A0A8C6LP54"/>
<dbReference type="InterPro" id="IPR008253">
    <property type="entry name" value="Marvel"/>
</dbReference>
<evidence type="ECO:0000259" key="9">
    <source>
        <dbReference type="PROSITE" id="PS51225"/>
    </source>
</evidence>
<keyword evidence="3" id="KW-0677">Repeat</keyword>
<name>A0A8C6LP54_NOTFU</name>
<feature type="transmembrane region" description="Helical" evidence="8">
    <location>
        <begin position="41"/>
        <end position="62"/>
    </location>
</feature>
<accession>A0A8C6LP54</accession>
<dbReference type="PANTHER" id="PTHR17068:SF2">
    <property type="entry name" value="MYELOID-ASSOCIATED DIFFERENTIATION MARKER-LIKE"/>
    <property type="match status" value="1"/>
</dbReference>
<dbReference type="GO" id="GO:0016020">
    <property type="term" value="C:membrane"/>
    <property type="evidence" value="ECO:0007669"/>
    <property type="project" value="UniProtKB-SubCell"/>
</dbReference>
<evidence type="ECO:0000256" key="8">
    <source>
        <dbReference type="SAM" id="Phobius"/>
    </source>
</evidence>